<dbReference type="InterPro" id="IPR013106">
    <property type="entry name" value="Ig_V-set"/>
</dbReference>
<keyword evidence="5" id="KW-0325">Glycoprotein</keyword>
<dbReference type="SMART" id="SM00409">
    <property type="entry name" value="IG"/>
    <property type="match status" value="1"/>
</dbReference>
<dbReference type="Pfam" id="PF07686">
    <property type="entry name" value="V-set"/>
    <property type="match status" value="1"/>
</dbReference>
<dbReference type="InterPro" id="IPR013783">
    <property type="entry name" value="Ig-like_fold"/>
</dbReference>
<keyword evidence="4" id="KW-1015">Disulfide bond</keyword>
<feature type="domain" description="Immunoglobulin" evidence="9">
    <location>
        <begin position="36"/>
        <end position="144"/>
    </location>
</feature>
<evidence type="ECO:0000256" key="8">
    <source>
        <dbReference type="SAM" id="SignalP"/>
    </source>
</evidence>
<evidence type="ECO:0000256" key="1">
    <source>
        <dbReference type="ARBA" id="ARBA00004370"/>
    </source>
</evidence>
<evidence type="ECO:0000256" key="2">
    <source>
        <dbReference type="ARBA" id="ARBA00022729"/>
    </source>
</evidence>
<organism evidence="10">
    <name type="scientific">Gasterosteus aculeatus</name>
    <name type="common">Three-spined stickleback</name>
    <dbReference type="NCBI Taxonomy" id="69293"/>
    <lineage>
        <taxon>Eukaryota</taxon>
        <taxon>Metazoa</taxon>
        <taxon>Chordata</taxon>
        <taxon>Craniata</taxon>
        <taxon>Vertebrata</taxon>
        <taxon>Euteleostomi</taxon>
        <taxon>Actinopterygii</taxon>
        <taxon>Neopterygii</taxon>
        <taxon>Teleostei</taxon>
        <taxon>Neoteleostei</taxon>
        <taxon>Acanthomorphata</taxon>
        <taxon>Eupercaria</taxon>
        <taxon>Perciformes</taxon>
        <taxon>Cottioidei</taxon>
        <taxon>Gasterosteales</taxon>
        <taxon>Gasterosteidae</taxon>
        <taxon>Gasterosteus</taxon>
    </lineage>
</organism>
<dbReference type="GO" id="GO:0005102">
    <property type="term" value="F:signaling receptor binding"/>
    <property type="evidence" value="ECO:0007669"/>
    <property type="project" value="TreeGrafter"/>
</dbReference>
<dbReference type="PANTHER" id="PTHR24100">
    <property type="entry name" value="BUTYROPHILIN"/>
    <property type="match status" value="1"/>
</dbReference>
<dbReference type="GO" id="GO:1903037">
    <property type="term" value="P:regulation of leukocyte cell-cell adhesion"/>
    <property type="evidence" value="ECO:0007669"/>
    <property type="project" value="UniProtKB-ARBA"/>
</dbReference>
<dbReference type="Ensembl" id="ENSGACT00000026187.1">
    <property type="protein sequence ID" value="ENSGACP00000026136.1"/>
    <property type="gene ID" value="ENSGACG00000019775.1"/>
</dbReference>
<dbReference type="GO" id="GO:0001817">
    <property type="term" value="P:regulation of cytokine production"/>
    <property type="evidence" value="ECO:0007669"/>
    <property type="project" value="TreeGrafter"/>
</dbReference>
<evidence type="ECO:0000259" key="9">
    <source>
        <dbReference type="SMART" id="SM00409"/>
    </source>
</evidence>
<evidence type="ECO:0000256" key="3">
    <source>
        <dbReference type="ARBA" id="ARBA00023136"/>
    </source>
</evidence>
<comment type="subcellular location">
    <subcellularLocation>
        <location evidence="1">Membrane</location>
    </subcellularLocation>
</comment>
<reference evidence="10" key="1">
    <citation type="submission" date="2006-01" db="EMBL/GenBank/DDBJ databases">
        <authorList>
            <person name="Lindblad-Toh K."/>
            <person name="Mauceli E."/>
            <person name="Grabherr M."/>
            <person name="Chang J.L."/>
            <person name="Lander E.S."/>
        </authorList>
    </citation>
    <scope>NUCLEOTIDE SEQUENCE [LARGE SCALE GENOMIC DNA]</scope>
</reference>
<evidence type="ECO:0000256" key="5">
    <source>
        <dbReference type="ARBA" id="ARBA00023180"/>
    </source>
</evidence>
<feature type="region of interest" description="Disordered" evidence="7">
    <location>
        <begin position="147"/>
        <end position="181"/>
    </location>
</feature>
<dbReference type="GO" id="GO:0009897">
    <property type="term" value="C:external side of plasma membrane"/>
    <property type="evidence" value="ECO:0007669"/>
    <property type="project" value="TreeGrafter"/>
</dbReference>
<evidence type="ECO:0000256" key="7">
    <source>
        <dbReference type="SAM" id="MobiDB-lite"/>
    </source>
</evidence>
<dbReference type="InterPro" id="IPR003599">
    <property type="entry name" value="Ig_sub"/>
</dbReference>
<dbReference type="GO" id="GO:0050863">
    <property type="term" value="P:regulation of T cell activation"/>
    <property type="evidence" value="ECO:0007669"/>
    <property type="project" value="UniProtKB-ARBA"/>
</dbReference>
<sequence>ACVCVCVCVCLFSPAVPSGVICEFVFPPGDQQLVCLESIRASEGEDVTLRCHSDPKLHLDEQTVEVSRDDLPGRDNIVHLYRDRKDDFENQMTRYRDRTSLDPEDLTSGKVTLRICSVNESDSGRYVVFIPKLDIWCVINVTIKAKDPKNQTKSRDPTNVPPTSDDPGAEKKTDVRIIVGS</sequence>
<protein>
    <recommendedName>
        <fullName evidence="9">Immunoglobulin domain-containing protein</fullName>
    </recommendedName>
</protein>
<proteinExistence type="predicted"/>
<reference evidence="10" key="2">
    <citation type="submission" date="2024-04" db="UniProtKB">
        <authorList>
            <consortium name="Ensembl"/>
        </authorList>
    </citation>
    <scope>IDENTIFICATION</scope>
</reference>
<feature type="chain" id="PRO_5003450565" description="Immunoglobulin domain-containing protein" evidence="8">
    <location>
        <begin position="23"/>
        <end position="181"/>
    </location>
</feature>
<dbReference type="InterPro" id="IPR050504">
    <property type="entry name" value="IgSF_BTN/MOG"/>
</dbReference>
<dbReference type="PANTHER" id="PTHR24100:SF151">
    <property type="entry name" value="ICOS LIGAND"/>
    <property type="match status" value="1"/>
</dbReference>
<dbReference type="FunFam" id="2.60.40.10:FF:000142">
    <property type="entry name" value="V-set domain-containing T-cell activation inhibitor 1"/>
    <property type="match status" value="1"/>
</dbReference>
<dbReference type="Gene3D" id="2.60.40.10">
    <property type="entry name" value="Immunoglobulins"/>
    <property type="match status" value="1"/>
</dbReference>
<keyword evidence="6" id="KW-0393">Immunoglobulin domain</keyword>
<dbReference type="Bgee" id="ENSGACG00000019775">
    <property type="expression patterns" value="Expressed in intestinal epithelial cell and 13 other cell types or tissues"/>
</dbReference>
<evidence type="ECO:0000256" key="4">
    <source>
        <dbReference type="ARBA" id="ARBA00023157"/>
    </source>
</evidence>
<dbReference type="OMA" id="GHSTLIC"/>
<evidence type="ECO:0000313" key="10">
    <source>
        <dbReference type="Ensembl" id="ENSGACP00000026136.1"/>
    </source>
</evidence>
<keyword evidence="2 8" id="KW-0732">Signal</keyword>
<dbReference type="InterPro" id="IPR036179">
    <property type="entry name" value="Ig-like_dom_sf"/>
</dbReference>
<dbReference type="SUPFAM" id="SSF48726">
    <property type="entry name" value="Immunoglobulin"/>
    <property type="match status" value="1"/>
</dbReference>
<dbReference type="GO" id="GO:0050852">
    <property type="term" value="P:T cell receptor signaling pathway"/>
    <property type="evidence" value="ECO:0007669"/>
    <property type="project" value="TreeGrafter"/>
</dbReference>
<keyword evidence="3" id="KW-0472">Membrane</keyword>
<dbReference type="AlphaFoldDB" id="G3Q8C2"/>
<name>G3Q8C2_GASAC</name>
<feature type="compositionally biased region" description="Basic and acidic residues" evidence="7">
    <location>
        <begin position="147"/>
        <end position="156"/>
    </location>
</feature>
<evidence type="ECO:0000256" key="6">
    <source>
        <dbReference type="ARBA" id="ARBA00023319"/>
    </source>
</evidence>
<accession>G3Q8C2</accession>
<feature type="signal peptide" evidence="8">
    <location>
        <begin position="1"/>
        <end position="22"/>
    </location>
</feature>